<feature type="compositionally biased region" description="Low complexity" evidence="1">
    <location>
        <begin position="292"/>
        <end position="303"/>
    </location>
</feature>
<keyword evidence="4" id="KW-1185">Reference proteome</keyword>
<feature type="region of interest" description="Disordered" evidence="1">
    <location>
        <begin position="822"/>
        <end position="849"/>
    </location>
</feature>
<comment type="caution">
    <text evidence="3">The sequence shown here is derived from an EMBL/GenBank/DDBJ whole genome shotgun (WGS) entry which is preliminary data.</text>
</comment>
<dbReference type="Pfam" id="PF06025">
    <property type="entry name" value="DUF913"/>
    <property type="match status" value="1"/>
</dbReference>
<feature type="region of interest" description="Disordered" evidence="1">
    <location>
        <begin position="564"/>
        <end position="587"/>
    </location>
</feature>
<dbReference type="InterPro" id="IPR010314">
    <property type="entry name" value="E3_Ub_ligase_DUF913"/>
</dbReference>
<gene>
    <name evidence="3" type="ORF">JRQ81_003644</name>
</gene>
<feature type="region of interest" description="Disordered" evidence="1">
    <location>
        <begin position="1"/>
        <end position="65"/>
    </location>
</feature>
<feature type="compositionally biased region" description="Acidic residues" evidence="1">
    <location>
        <begin position="272"/>
        <end position="282"/>
    </location>
</feature>
<evidence type="ECO:0000313" key="3">
    <source>
        <dbReference type="EMBL" id="KAJ7317482.1"/>
    </source>
</evidence>
<feature type="region of interest" description="Disordered" evidence="1">
    <location>
        <begin position="526"/>
        <end position="546"/>
    </location>
</feature>
<feature type="compositionally biased region" description="Low complexity" evidence="1">
    <location>
        <begin position="41"/>
        <end position="65"/>
    </location>
</feature>
<evidence type="ECO:0000256" key="1">
    <source>
        <dbReference type="SAM" id="MobiDB-lite"/>
    </source>
</evidence>
<protein>
    <recommendedName>
        <fullName evidence="2">DUF913 domain-containing protein</fullName>
    </recommendedName>
</protein>
<feature type="region of interest" description="Disordered" evidence="1">
    <location>
        <begin position="253"/>
        <end position="303"/>
    </location>
</feature>
<sequence>MQEGEEMETDIEVSDVAMESSPPGPSTSGEHRQEVAVETRAPSAAAPSSSNSSSSSSSSSNNSNANTIVAPRSGVQCIPQRAALLKSMLNFLKKAIQDPAFSDGIRHVMDGSLPTSLKHIISNAEYYGPSLFLLATEVVTVFVFQEPSLLSSLQDNGLTDVMLHALLIKDCQPFERLFKVLLSPDYLPAMRRRRSSDPLGDTASNLGSAVDELMRHQPTLKTDATTAIIKLLEEICNLGRDPKYICQKPSIQKADGTATAPPPRSTHAAEEASSEDEEEEEVQAMQSFNATQQSEVESSQQVVGTEERIPIPLMDYILNVMKFVESILSNNTTDDHCQEFVNQKGLLPLVTILGLPNLPIDFPTSAACQAVAGVCKSILTLSHEPKVLQEGLLQLDSILSSLEPLHRPIEAPGGSVLLRELACAGNVADATLSAQATPLLHALTAAHAYIMMFVHTCRVGQSEIRAISVNQWGSQLGLSVLSKLSQLYCSLVWESTVLLSLCTPNSLPSGCEFGQADMQKLVPKEEKAGPNATQGAKKADGEPEAVVAGSMESSAQGLLEGIGLDGDTLAPMETDEPSSSDPKGKSKITPAMAARIKQIKPLLSASSRLGRALAELFGLLVKLCVGSPVRQRRSHHAASTTTAPTPAARSTASALTKLLTKGLSWQPPPYTPTPRFRLTFFICSVGFTSPMLFDERKYPYHLMLQKFLCSGGHNALFETFNWALSMGGKVPVAEGLEHPDLPDGTGEFLDAWLMLVEKMVNPTTVLESPHSLPAKLPGGQNYLQFSALRFLVVTQKAAFTCIKNLWNRKPLKVYGGTHGRVHAGHPVPHPAGGASHSRAPWQRERRSTQ</sequence>
<reference evidence="3" key="1">
    <citation type="journal article" date="2023" name="DNA Res.">
        <title>Chromosome-level genome assembly of Phrynocephalus forsythii using third-generation DNA sequencing and Hi-C analysis.</title>
        <authorList>
            <person name="Qi Y."/>
            <person name="Zhao W."/>
            <person name="Zhao Y."/>
            <person name="Niu C."/>
            <person name="Cao S."/>
            <person name="Zhang Y."/>
        </authorList>
    </citation>
    <scope>NUCLEOTIDE SEQUENCE</scope>
    <source>
        <tissue evidence="3">Muscle</tissue>
    </source>
</reference>
<name>A0A9Q0XKL0_9SAUR</name>
<dbReference type="Proteomes" id="UP001142489">
    <property type="component" value="Unassembled WGS sequence"/>
</dbReference>
<feature type="compositionally biased region" description="Acidic residues" evidence="1">
    <location>
        <begin position="1"/>
        <end position="13"/>
    </location>
</feature>
<dbReference type="EMBL" id="JAPFRF010000011">
    <property type="protein sequence ID" value="KAJ7317482.1"/>
    <property type="molecule type" value="Genomic_DNA"/>
</dbReference>
<dbReference type="OrthoDB" id="8068875at2759"/>
<proteinExistence type="predicted"/>
<feature type="domain" description="DUF913" evidence="2">
    <location>
        <begin position="168"/>
        <end position="361"/>
    </location>
</feature>
<organism evidence="3 4">
    <name type="scientific">Phrynocephalus forsythii</name>
    <dbReference type="NCBI Taxonomy" id="171643"/>
    <lineage>
        <taxon>Eukaryota</taxon>
        <taxon>Metazoa</taxon>
        <taxon>Chordata</taxon>
        <taxon>Craniata</taxon>
        <taxon>Vertebrata</taxon>
        <taxon>Euteleostomi</taxon>
        <taxon>Lepidosauria</taxon>
        <taxon>Squamata</taxon>
        <taxon>Bifurcata</taxon>
        <taxon>Unidentata</taxon>
        <taxon>Episquamata</taxon>
        <taxon>Toxicofera</taxon>
        <taxon>Iguania</taxon>
        <taxon>Acrodonta</taxon>
        <taxon>Agamidae</taxon>
        <taxon>Agaminae</taxon>
        <taxon>Phrynocephalus</taxon>
    </lineage>
</organism>
<dbReference type="AlphaFoldDB" id="A0A9Q0XKL0"/>
<evidence type="ECO:0000259" key="2">
    <source>
        <dbReference type="Pfam" id="PF06025"/>
    </source>
</evidence>
<evidence type="ECO:0000313" key="4">
    <source>
        <dbReference type="Proteomes" id="UP001142489"/>
    </source>
</evidence>
<accession>A0A9Q0XKL0</accession>